<dbReference type="AlphaFoldDB" id="A0A1X2IUB7"/>
<keyword evidence="3" id="KW-1185">Reference proteome</keyword>
<protein>
    <submittedName>
        <fullName evidence="2">Uncharacterized protein</fullName>
    </submittedName>
</protein>
<evidence type="ECO:0000256" key="1">
    <source>
        <dbReference type="SAM" id="Coils"/>
    </source>
</evidence>
<organism evidence="2 3">
    <name type="scientific">Absidia repens</name>
    <dbReference type="NCBI Taxonomy" id="90262"/>
    <lineage>
        <taxon>Eukaryota</taxon>
        <taxon>Fungi</taxon>
        <taxon>Fungi incertae sedis</taxon>
        <taxon>Mucoromycota</taxon>
        <taxon>Mucoromycotina</taxon>
        <taxon>Mucoromycetes</taxon>
        <taxon>Mucorales</taxon>
        <taxon>Cunninghamellaceae</taxon>
        <taxon>Absidia</taxon>
    </lineage>
</organism>
<comment type="caution">
    <text evidence="2">The sequence shown here is derived from an EMBL/GenBank/DDBJ whole genome shotgun (WGS) entry which is preliminary data.</text>
</comment>
<dbReference type="OrthoDB" id="10676634at2759"/>
<keyword evidence="1" id="KW-0175">Coiled coil</keyword>
<evidence type="ECO:0000313" key="2">
    <source>
        <dbReference type="EMBL" id="ORZ22386.1"/>
    </source>
</evidence>
<name>A0A1X2IUB7_9FUNG</name>
<dbReference type="EMBL" id="MCGE01000004">
    <property type="protein sequence ID" value="ORZ22386.1"/>
    <property type="molecule type" value="Genomic_DNA"/>
</dbReference>
<dbReference type="Proteomes" id="UP000193560">
    <property type="component" value="Unassembled WGS sequence"/>
</dbReference>
<gene>
    <name evidence="2" type="ORF">BCR42DRAFT_433718</name>
</gene>
<evidence type="ECO:0000313" key="3">
    <source>
        <dbReference type="Proteomes" id="UP000193560"/>
    </source>
</evidence>
<sequence length="748" mass="86329">MYRTSQLDVLLHLHQSGNNDATKNRITYKNKTVTVNVKNEDMNTSRDSSPITSNYIFDQCLPILNLHSATSHTEYVSHLAHVYCLDELQFIQQQLSFLESSVKLQSKKRTQHQLASLNLEYCYISLTDEACQNLLSKSPIKNNDIIANGLDRYMTVFTTLEETSAILSDNNCVLVPKLMVFKITDRNSVTGYLYILDLQQPYSRVTNAYPLSANFNSLEIILDQLKGKQSEVGSLQANCVLDHLLIELLIGRQQGLLILDIDENPPDDDLLQELNAKILILEKHNQEMKHKIKEAKTTMEVIERQYQTQIKNMTKYIMSLEASLSTHGYQRPKMENSTSLSQEKLLSIESAPHSSHEKYQGSKKRKVLSEGETWKLDTPDLLMKPSTLALQKQKFEEINWNCKRQLDTVWNRQMNSENKLEAEINRLKAKQVHTFKARNQQLEVQDTATLNTNVEKYYHQLSEAKQTVNTQNNTIRHLNFVIEQITSASEQQKNLSQKEIISLKKEKKEMERQHRGRYDRLQHEFQQYVENQHYKMMGHQLKHEQKDERIQWLQNSNDRQRQVIQKQQADTLGYQQTIHDLNTEFSKPQATIQELEKDKALLLKQVAVLEKETSSHQTYITTLKEESQVADVNARTSKLLAEDLQSKLEKEKNWMNKQLDDMKKERLLILQWIELARLKWNQAFTGTTPATAATTSPCDDLPILITSFLGAICSSVGGDISVDYFDQMLFASGDSRGAVNTWGIATRK</sequence>
<feature type="coiled-coil region" evidence="1">
    <location>
        <begin position="271"/>
        <end position="312"/>
    </location>
</feature>
<reference evidence="2 3" key="1">
    <citation type="submission" date="2016-07" db="EMBL/GenBank/DDBJ databases">
        <title>Pervasive Adenine N6-methylation of Active Genes in Fungi.</title>
        <authorList>
            <consortium name="DOE Joint Genome Institute"/>
            <person name="Mondo S.J."/>
            <person name="Dannebaum R.O."/>
            <person name="Kuo R.C."/>
            <person name="Labutti K."/>
            <person name="Haridas S."/>
            <person name="Kuo A."/>
            <person name="Salamov A."/>
            <person name="Ahrendt S.R."/>
            <person name="Lipzen A."/>
            <person name="Sullivan W."/>
            <person name="Andreopoulos W.B."/>
            <person name="Clum A."/>
            <person name="Lindquist E."/>
            <person name="Daum C."/>
            <person name="Ramamoorthy G.K."/>
            <person name="Gryganskyi A."/>
            <person name="Culley D."/>
            <person name="Magnuson J.K."/>
            <person name="James T.Y."/>
            <person name="O'Malley M.A."/>
            <person name="Stajich J.E."/>
            <person name="Spatafora J.W."/>
            <person name="Visel A."/>
            <person name="Grigoriev I.V."/>
        </authorList>
    </citation>
    <scope>NUCLEOTIDE SEQUENCE [LARGE SCALE GENOMIC DNA]</scope>
    <source>
        <strain evidence="2 3">NRRL 1336</strain>
    </source>
</reference>
<accession>A0A1X2IUB7</accession>
<proteinExistence type="predicted"/>